<evidence type="ECO:0000313" key="3">
    <source>
        <dbReference type="Proteomes" id="UP000199663"/>
    </source>
</evidence>
<dbReference type="SMART" id="SM01321">
    <property type="entry name" value="Y1_Tnp"/>
    <property type="match status" value="1"/>
</dbReference>
<gene>
    <name evidence="2" type="ORF">SAMN05444412_11271</name>
</gene>
<reference evidence="2 3" key="1">
    <citation type="submission" date="2016-10" db="EMBL/GenBank/DDBJ databases">
        <authorList>
            <person name="Varghese N."/>
            <person name="Submissions S."/>
        </authorList>
    </citation>
    <scope>NUCLEOTIDE SEQUENCE [LARGE SCALE GENOMIC DNA]</scope>
    <source>
        <strain evidence="2 3">DSM 17997</strain>
    </source>
</reference>
<dbReference type="Proteomes" id="UP000199663">
    <property type="component" value="Unassembled WGS sequence"/>
</dbReference>
<dbReference type="Gene3D" id="3.30.70.1290">
    <property type="entry name" value="Transposase IS200-like"/>
    <property type="match status" value="1"/>
</dbReference>
<accession>A0A1H3SL61</accession>
<protein>
    <submittedName>
        <fullName evidence="2">REP element-mobilizing transposase RayT</fullName>
    </submittedName>
</protein>
<evidence type="ECO:0000313" key="2">
    <source>
        <dbReference type="EMBL" id="SDZ38813.1"/>
    </source>
</evidence>
<organism evidence="2 3">
    <name type="scientific">Rhodonellum ikkaensis</name>
    <dbReference type="NCBI Taxonomy" id="336829"/>
    <lineage>
        <taxon>Bacteria</taxon>
        <taxon>Pseudomonadati</taxon>
        <taxon>Bacteroidota</taxon>
        <taxon>Cytophagia</taxon>
        <taxon>Cytophagales</taxon>
        <taxon>Cytophagaceae</taxon>
        <taxon>Rhodonellum</taxon>
    </lineage>
</organism>
<comment type="caution">
    <text evidence="2">The sequence shown here is derived from an EMBL/GenBank/DDBJ whole genome shotgun (WGS) entry which is preliminary data.</text>
</comment>
<feature type="domain" description="Transposase IS200-like" evidence="1">
    <location>
        <begin position="9"/>
        <end position="148"/>
    </location>
</feature>
<sequence length="181" mass="21486">MGEAYQIRDQETPYFLTFQVVGWADVFSRKCYRDIILESLNYCRKEKGMYLFGYVIMTNHLHLIIQQKNGDLSGLVRDFKKFTSKSLLKAVKENPQESRKEWLEMIFGYHAKFNKRSGLKQFWTHENHAVELYRAEVLESRLKYIHENPVRAGWVESPEDYLYSSARNYSGLSGLIEIDFY</sequence>
<dbReference type="SUPFAM" id="SSF143422">
    <property type="entry name" value="Transposase IS200-like"/>
    <property type="match status" value="1"/>
</dbReference>
<dbReference type="Pfam" id="PF01797">
    <property type="entry name" value="Y1_Tnp"/>
    <property type="match status" value="1"/>
</dbReference>
<evidence type="ECO:0000259" key="1">
    <source>
        <dbReference type="SMART" id="SM01321"/>
    </source>
</evidence>
<dbReference type="InterPro" id="IPR002686">
    <property type="entry name" value="Transposase_17"/>
</dbReference>
<dbReference type="EMBL" id="FNQC01000012">
    <property type="protein sequence ID" value="SDZ38813.1"/>
    <property type="molecule type" value="Genomic_DNA"/>
</dbReference>
<dbReference type="NCBIfam" id="NF047646">
    <property type="entry name" value="REP_Tyr_transpos"/>
    <property type="match status" value="1"/>
</dbReference>
<dbReference type="InterPro" id="IPR052715">
    <property type="entry name" value="RAYT_transposase"/>
</dbReference>
<dbReference type="InterPro" id="IPR036515">
    <property type="entry name" value="Transposase_17_sf"/>
</dbReference>
<dbReference type="PANTHER" id="PTHR36966:SF1">
    <property type="entry name" value="REP-ASSOCIATED TYROSINE TRANSPOSASE"/>
    <property type="match status" value="1"/>
</dbReference>
<keyword evidence="3" id="KW-1185">Reference proteome</keyword>
<name>A0A1H3SL61_9BACT</name>
<proteinExistence type="predicted"/>
<dbReference type="PANTHER" id="PTHR36966">
    <property type="entry name" value="REP-ASSOCIATED TYROSINE TRANSPOSASE"/>
    <property type="match status" value="1"/>
</dbReference>